<dbReference type="GO" id="GO:0019789">
    <property type="term" value="F:SUMO transferase activity"/>
    <property type="evidence" value="ECO:0007669"/>
    <property type="project" value="InterPro"/>
</dbReference>
<dbReference type="InterPro" id="IPR042123">
    <property type="entry name" value="Zip3/RNF212-like"/>
</dbReference>
<dbReference type="KEGG" id="scac:106091478"/>
<dbReference type="Proteomes" id="UP000095300">
    <property type="component" value="Unassembled WGS sequence"/>
</dbReference>
<dbReference type="STRING" id="35570.A0A1I8NP54"/>
<dbReference type="OrthoDB" id="2535391at2759"/>
<name>A0A1I8NP54_STOCA</name>
<reference evidence="6" key="1">
    <citation type="submission" date="2020-05" db="UniProtKB">
        <authorList>
            <consortium name="EnsemblMetazoa"/>
        </authorList>
    </citation>
    <scope>IDENTIFICATION</scope>
    <source>
        <strain evidence="6">USDA</strain>
    </source>
</reference>
<dbReference type="PANTHER" id="PTHR22663:SF17">
    <property type="entry name" value="RING FINGER PROTEIN NARYA-RELATED"/>
    <property type="match status" value="1"/>
</dbReference>
<dbReference type="AlphaFoldDB" id="A0A1I8NP54"/>
<keyword evidence="1" id="KW-0479">Metal-binding</keyword>
<organism evidence="6 7">
    <name type="scientific">Stomoxys calcitrans</name>
    <name type="common">Stable fly</name>
    <name type="synonym">Conops calcitrans</name>
    <dbReference type="NCBI Taxonomy" id="35570"/>
    <lineage>
        <taxon>Eukaryota</taxon>
        <taxon>Metazoa</taxon>
        <taxon>Ecdysozoa</taxon>
        <taxon>Arthropoda</taxon>
        <taxon>Hexapoda</taxon>
        <taxon>Insecta</taxon>
        <taxon>Pterygota</taxon>
        <taxon>Neoptera</taxon>
        <taxon>Endopterygota</taxon>
        <taxon>Diptera</taxon>
        <taxon>Brachycera</taxon>
        <taxon>Muscomorpha</taxon>
        <taxon>Muscoidea</taxon>
        <taxon>Muscidae</taxon>
        <taxon>Stomoxys</taxon>
    </lineage>
</organism>
<evidence type="ECO:0008006" key="8">
    <source>
        <dbReference type="Google" id="ProtNLM"/>
    </source>
</evidence>
<dbReference type="GO" id="GO:0007131">
    <property type="term" value="P:reciprocal meiotic recombination"/>
    <property type="evidence" value="ECO:0007669"/>
    <property type="project" value="InterPro"/>
</dbReference>
<feature type="region of interest" description="Disordered" evidence="5">
    <location>
        <begin position="128"/>
        <end position="186"/>
    </location>
</feature>
<sequence length="296" mass="34380">MFPLFCNNCFRRQSHEPHLIFYVSSCAHVLCEECVQKCALCKKVYKPYAINNETPWEIAEYFETPNKHSHKYSKILRFQYSQQLRLAKFEEMQHFEKMEQDLLAETSSKESSGMQDMLKELLNIDKNEEQASPQIRQTGESNKHISRASKMEEQSKPSYRRNGHRKSTSNFADLALHDSSSKSKNPVSMVSMMEEEQPETVCKHKRQETAEMRKQELNASMVKQEIRPRYEKDVRRANNPSSFSCGYTPYHPKSVSKCSTLTRAEGDTPAHQGHGQKILPSFLASPDRKKKKLTNF</sequence>
<dbReference type="PANTHER" id="PTHR22663">
    <property type="entry name" value="RING FINGER PROTEIN NARYA-RELATED"/>
    <property type="match status" value="1"/>
</dbReference>
<dbReference type="GO" id="GO:0007129">
    <property type="term" value="P:homologous chromosome pairing at meiosis"/>
    <property type="evidence" value="ECO:0007669"/>
    <property type="project" value="TreeGrafter"/>
</dbReference>
<keyword evidence="3" id="KW-0862">Zinc</keyword>
<evidence type="ECO:0000256" key="4">
    <source>
        <dbReference type="ARBA" id="ARBA00023254"/>
    </source>
</evidence>
<dbReference type="EnsemblMetazoa" id="SCAU000802-RA">
    <property type="protein sequence ID" value="SCAU000802-PA"/>
    <property type="gene ID" value="SCAU000802"/>
</dbReference>
<accession>A0A1I8NP54</accession>
<keyword evidence="7" id="KW-1185">Reference proteome</keyword>
<dbReference type="GO" id="GO:0000795">
    <property type="term" value="C:synaptonemal complex"/>
    <property type="evidence" value="ECO:0007669"/>
    <property type="project" value="InterPro"/>
</dbReference>
<evidence type="ECO:0000256" key="2">
    <source>
        <dbReference type="ARBA" id="ARBA00022771"/>
    </source>
</evidence>
<protein>
    <recommendedName>
        <fullName evidence="8">RING-type domain-containing protein</fullName>
    </recommendedName>
</protein>
<evidence type="ECO:0000313" key="7">
    <source>
        <dbReference type="Proteomes" id="UP000095300"/>
    </source>
</evidence>
<dbReference type="PROSITE" id="PS00518">
    <property type="entry name" value="ZF_RING_1"/>
    <property type="match status" value="1"/>
</dbReference>
<dbReference type="VEuPathDB" id="VectorBase:SCAU000802"/>
<evidence type="ECO:0000256" key="1">
    <source>
        <dbReference type="ARBA" id="ARBA00022723"/>
    </source>
</evidence>
<feature type="region of interest" description="Disordered" evidence="5">
    <location>
        <begin position="262"/>
        <end position="296"/>
    </location>
</feature>
<evidence type="ECO:0000256" key="5">
    <source>
        <dbReference type="SAM" id="MobiDB-lite"/>
    </source>
</evidence>
<evidence type="ECO:0000313" key="6">
    <source>
        <dbReference type="EnsemblMetazoa" id="SCAU000802-PA"/>
    </source>
</evidence>
<proteinExistence type="predicted"/>
<evidence type="ECO:0000256" key="3">
    <source>
        <dbReference type="ARBA" id="ARBA00022833"/>
    </source>
</evidence>
<dbReference type="GO" id="GO:0016925">
    <property type="term" value="P:protein sumoylation"/>
    <property type="evidence" value="ECO:0007669"/>
    <property type="project" value="TreeGrafter"/>
</dbReference>
<feature type="compositionally biased region" description="Polar residues" evidence="5">
    <location>
        <begin position="130"/>
        <end position="140"/>
    </location>
</feature>
<gene>
    <name evidence="6" type="primary">106091478</name>
</gene>
<keyword evidence="2" id="KW-0863">Zinc-finger</keyword>
<feature type="compositionally biased region" description="Basic residues" evidence="5">
    <location>
        <begin position="158"/>
        <end position="167"/>
    </location>
</feature>
<keyword evidence="4" id="KW-0469">Meiosis</keyword>
<dbReference type="GO" id="GO:0008270">
    <property type="term" value="F:zinc ion binding"/>
    <property type="evidence" value="ECO:0007669"/>
    <property type="project" value="UniProtKB-KW"/>
</dbReference>
<dbReference type="InterPro" id="IPR017907">
    <property type="entry name" value="Znf_RING_CS"/>
</dbReference>